<comment type="caution">
    <text evidence="1">The sequence shown here is derived from an EMBL/GenBank/DDBJ whole genome shotgun (WGS) entry which is preliminary data.</text>
</comment>
<dbReference type="RefSeq" id="WP_146489240.1">
    <property type="nucleotide sequence ID" value="NZ_VIGX01000026.1"/>
</dbReference>
<accession>A0A5C5RTX0</accession>
<organism evidence="1 2">
    <name type="scientific">Tsukamurella conjunctivitidis</name>
    <dbReference type="NCBI Taxonomy" id="2592068"/>
    <lineage>
        <taxon>Bacteria</taxon>
        <taxon>Bacillati</taxon>
        <taxon>Actinomycetota</taxon>
        <taxon>Actinomycetes</taxon>
        <taxon>Mycobacteriales</taxon>
        <taxon>Tsukamurellaceae</taxon>
        <taxon>Tsukamurella</taxon>
    </lineage>
</organism>
<protein>
    <submittedName>
        <fullName evidence="1">Uncharacterized protein</fullName>
    </submittedName>
</protein>
<sequence length="127" mass="14543">MSASTPSRWIKKPVVIEAIQWVRTLVSLDSIGEFTQHVIERRDDGRPYKIAEQFMLLLDGWDDLALDVLGESEVVERRDGGFDAVVYDRLHGTWVNVRKGDWIIRGVEGEFYPCREDVFAATYEAAP</sequence>
<gene>
    <name evidence="1" type="ORF">FK530_22870</name>
</gene>
<evidence type="ECO:0000313" key="1">
    <source>
        <dbReference type="EMBL" id="TWS25565.1"/>
    </source>
</evidence>
<evidence type="ECO:0000313" key="2">
    <source>
        <dbReference type="Proteomes" id="UP000319375"/>
    </source>
</evidence>
<reference evidence="1 2" key="1">
    <citation type="submission" date="2019-06" db="EMBL/GenBank/DDBJ databases">
        <title>Tsukamurella conjunctivitidis sp. nov., Tsukamurella assacharolytica sp. nov. and Tsukamurella sputae sp. nov. isolated from patients with conjunctivitis, bacteraemia (lymphoma) and respiratory infection (sputum) in Hong Kong.</title>
        <authorList>
            <person name="Teng J.L.L."/>
            <person name="Lee H.H."/>
            <person name="Fong J.Y.H."/>
            <person name="Fok K.M.N."/>
            <person name="Lau S.K.P."/>
            <person name="Woo P.C.Y."/>
        </authorList>
    </citation>
    <scope>NUCLEOTIDE SEQUENCE [LARGE SCALE GENOMIC DNA]</scope>
    <source>
        <strain evidence="1 2">HKU72</strain>
    </source>
</reference>
<dbReference type="AlphaFoldDB" id="A0A5C5RTX0"/>
<dbReference type="EMBL" id="VIGX01000026">
    <property type="protein sequence ID" value="TWS25565.1"/>
    <property type="molecule type" value="Genomic_DNA"/>
</dbReference>
<name>A0A5C5RTX0_9ACTN</name>
<dbReference type="OrthoDB" id="1814561at2"/>
<proteinExistence type="predicted"/>
<keyword evidence="2" id="KW-1185">Reference proteome</keyword>
<dbReference type="Proteomes" id="UP000319375">
    <property type="component" value="Unassembled WGS sequence"/>
</dbReference>